<dbReference type="GO" id="GO:0045892">
    <property type="term" value="P:negative regulation of DNA-templated transcription"/>
    <property type="evidence" value="ECO:0007669"/>
    <property type="project" value="InterPro"/>
</dbReference>
<evidence type="ECO:0000256" key="4">
    <source>
        <dbReference type="ARBA" id="ARBA00023163"/>
    </source>
</evidence>
<organism evidence="6 7">
    <name type="scientific">Frankia canadensis</name>
    <dbReference type="NCBI Taxonomy" id="1836972"/>
    <lineage>
        <taxon>Bacteria</taxon>
        <taxon>Bacillati</taxon>
        <taxon>Actinomycetota</taxon>
        <taxon>Actinomycetes</taxon>
        <taxon>Frankiales</taxon>
        <taxon>Frankiaceae</taxon>
        <taxon>Frankia</taxon>
    </lineage>
</organism>
<dbReference type="GO" id="GO:0003677">
    <property type="term" value="F:DNA binding"/>
    <property type="evidence" value="ECO:0007669"/>
    <property type="project" value="UniProtKB-KW"/>
</dbReference>
<evidence type="ECO:0000256" key="2">
    <source>
        <dbReference type="ARBA" id="ARBA00023015"/>
    </source>
</evidence>
<name>A0A2I2KW70_9ACTN</name>
<feature type="region of interest" description="Disordered" evidence="5">
    <location>
        <begin position="1"/>
        <end position="20"/>
    </location>
</feature>
<dbReference type="InterPro" id="IPR036390">
    <property type="entry name" value="WH_DNA-bd_sf"/>
</dbReference>
<dbReference type="Pfam" id="PF03965">
    <property type="entry name" value="Penicillinase_R"/>
    <property type="match status" value="1"/>
</dbReference>
<accession>A0A2I2KW70</accession>
<comment type="similarity">
    <text evidence="1">Belongs to the BlaI transcriptional regulatory family.</text>
</comment>
<evidence type="ECO:0000256" key="3">
    <source>
        <dbReference type="ARBA" id="ARBA00023125"/>
    </source>
</evidence>
<sequence length="153" mass="17076">MVNSGVGIADRRRAGGTGDERGVVEQLGDLEAEIMDRVWSARGPMAVRDVRGLLDRPLAYTTVMTVMDRLFRKGWLARERSGRSYRYQPALSRSAYTARLMSEVLSGAEDRGLTLLHFVETMNAAEYESLRSAVQWHEGQRRRGGDDDGTPTA</sequence>
<dbReference type="InterPro" id="IPR005650">
    <property type="entry name" value="BlaI_family"/>
</dbReference>
<dbReference type="SUPFAM" id="SSF46785">
    <property type="entry name" value="Winged helix' DNA-binding domain"/>
    <property type="match status" value="1"/>
</dbReference>
<dbReference type="EMBL" id="FZMO01000323">
    <property type="protein sequence ID" value="SNQ49902.1"/>
    <property type="molecule type" value="Genomic_DNA"/>
</dbReference>
<dbReference type="InterPro" id="IPR036388">
    <property type="entry name" value="WH-like_DNA-bd_sf"/>
</dbReference>
<dbReference type="AlphaFoldDB" id="A0A2I2KW70"/>
<keyword evidence="7" id="KW-1185">Reference proteome</keyword>
<dbReference type="Gene3D" id="1.10.10.10">
    <property type="entry name" value="Winged helix-like DNA-binding domain superfamily/Winged helix DNA-binding domain"/>
    <property type="match status" value="1"/>
</dbReference>
<reference evidence="6 7" key="1">
    <citation type="submission" date="2017-06" db="EMBL/GenBank/DDBJ databases">
        <authorList>
            <person name="Kim H.J."/>
            <person name="Triplett B.A."/>
        </authorList>
    </citation>
    <scope>NUCLEOTIDE SEQUENCE [LARGE SCALE GENOMIC DNA]</scope>
    <source>
        <strain evidence="6">FRACA_ARgP5</strain>
    </source>
</reference>
<evidence type="ECO:0000256" key="1">
    <source>
        <dbReference type="ARBA" id="ARBA00011046"/>
    </source>
</evidence>
<protein>
    <submittedName>
        <fullName evidence="6">Transcriptional repressor, CopY family</fullName>
    </submittedName>
</protein>
<keyword evidence="2" id="KW-0805">Transcription regulation</keyword>
<proteinExistence type="inferred from homology"/>
<gene>
    <name evidence="6" type="ORF">FRACA_390016</name>
</gene>
<evidence type="ECO:0000313" key="7">
    <source>
        <dbReference type="Proteomes" id="UP000234331"/>
    </source>
</evidence>
<evidence type="ECO:0000313" key="6">
    <source>
        <dbReference type="EMBL" id="SNQ49902.1"/>
    </source>
</evidence>
<feature type="compositionally biased region" description="Basic and acidic residues" evidence="5">
    <location>
        <begin position="9"/>
        <end position="20"/>
    </location>
</feature>
<keyword evidence="3" id="KW-0238">DNA-binding</keyword>
<keyword evidence="4" id="KW-0804">Transcription</keyword>
<evidence type="ECO:0000256" key="5">
    <source>
        <dbReference type="SAM" id="MobiDB-lite"/>
    </source>
</evidence>
<dbReference type="Proteomes" id="UP000234331">
    <property type="component" value="Unassembled WGS sequence"/>
</dbReference>
<dbReference type="Gene3D" id="6.10.140.850">
    <property type="match status" value="1"/>
</dbReference>